<dbReference type="PIRSF" id="PIRSF036603">
    <property type="entry name" value="DPol_eta"/>
    <property type="match status" value="1"/>
</dbReference>
<evidence type="ECO:0000256" key="7">
    <source>
        <dbReference type="ARBA" id="ARBA00023204"/>
    </source>
</evidence>
<dbReference type="Proteomes" id="UP000268321">
    <property type="component" value="Unassembled WGS sequence"/>
</dbReference>
<dbReference type="InterPro" id="IPR036775">
    <property type="entry name" value="DNA_pol_Y-fam_lit_finger_sf"/>
</dbReference>
<dbReference type="GO" id="GO:0003684">
    <property type="term" value="F:damaged DNA binding"/>
    <property type="evidence" value="ECO:0007669"/>
    <property type="project" value="InterPro"/>
</dbReference>
<dbReference type="OrthoDB" id="5723at2759"/>
<evidence type="ECO:0000256" key="5">
    <source>
        <dbReference type="ARBA" id="ARBA00022771"/>
    </source>
</evidence>
<dbReference type="GO" id="GO:0005657">
    <property type="term" value="C:replication fork"/>
    <property type="evidence" value="ECO:0007669"/>
    <property type="project" value="UniProtKB-ARBA"/>
</dbReference>
<accession>A0A4V1J349</accession>
<dbReference type="FunFam" id="3.40.1170.60:FF:000008">
    <property type="entry name" value="DNA polymerase eta subunit"/>
    <property type="match status" value="1"/>
</dbReference>
<keyword evidence="11" id="KW-1185">Reference proteome</keyword>
<evidence type="ECO:0000256" key="3">
    <source>
        <dbReference type="ARBA" id="ARBA00022723"/>
    </source>
</evidence>
<dbReference type="GO" id="GO:0005634">
    <property type="term" value="C:nucleus"/>
    <property type="evidence" value="ECO:0007669"/>
    <property type="project" value="UniProtKB-SubCell"/>
</dbReference>
<proteinExistence type="predicted"/>
<dbReference type="EMBL" id="ML004451">
    <property type="protein sequence ID" value="RKP30819.1"/>
    <property type="molecule type" value="Genomic_DNA"/>
</dbReference>
<dbReference type="Pfam" id="PF18439">
    <property type="entry name" value="zf_UBZ"/>
    <property type="match status" value="1"/>
</dbReference>
<dbReference type="SUPFAM" id="SSF100879">
    <property type="entry name" value="Lesion bypass DNA polymerase (Y-family), little finger domain"/>
    <property type="match status" value="1"/>
</dbReference>
<dbReference type="InterPro" id="IPR041298">
    <property type="entry name" value="UBZ3"/>
</dbReference>
<dbReference type="GO" id="GO:0042276">
    <property type="term" value="P:error-prone translesion synthesis"/>
    <property type="evidence" value="ECO:0007669"/>
    <property type="project" value="TreeGrafter"/>
</dbReference>
<protein>
    <submittedName>
        <fullName evidence="10">DNA/RNA polymerase</fullName>
    </submittedName>
</protein>
<keyword evidence="6" id="KW-0862">Zinc</keyword>
<dbReference type="GO" id="GO:0008270">
    <property type="term" value="F:zinc ion binding"/>
    <property type="evidence" value="ECO:0007669"/>
    <property type="project" value="UniProtKB-KW"/>
</dbReference>
<dbReference type="GO" id="GO:0009314">
    <property type="term" value="P:response to radiation"/>
    <property type="evidence" value="ECO:0007669"/>
    <property type="project" value="TreeGrafter"/>
</dbReference>
<evidence type="ECO:0000256" key="1">
    <source>
        <dbReference type="ARBA" id="ARBA00004123"/>
    </source>
</evidence>
<evidence type="ECO:0000256" key="8">
    <source>
        <dbReference type="ARBA" id="ARBA00023242"/>
    </source>
</evidence>
<organism evidence="10 11">
    <name type="scientific">Metschnikowia bicuspidata</name>
    <dbReference type="NCBI Taxonomy" id="27322"/>
    <lineage>
        <taxon>Eukaryota</taxon>
        <taxon>Fungi</taxon>
        <taxon>Dikarya</taxon>
        <taxon>Ascomycota</taxon>
        <taxon>Saccharomycotina</taxon>
        <taxon>Pichiomycetes</taxon>
        <taxon>Metschnikowiaceae</taxon>
        <taxon>Metschnikowia</taxon>
    </lineage>
</organism>
<gene>
    <name evidence="10" type="ORF">METBISCDRAFT_15407</name>
</gene>
<dbReference type="PANTHER" id="PTHR45873:SF1">
    <property type="entry name" value="DNA POLYMERASE ETA"/>
    <property type="match status" value="1"/>
</dbReference>
<evidence type="ECO:0000259" key="9">
    <source>
        <dbReference type="PROSITE" id="PS50173"/>
    </source>
</evidence>
<reference evidence="11" key="1">
    <citation type="journal article" date="2018" name="Nat. Microbiol.">
        <title>Leveraging single-cell genomics to expand the fungal tree of life.</title>
        <authorList>
            <person name="Ahrendt S.R."/>
            <person name="Quandt C.A."/>
            <person name="Ciobanu D."/>
            <person name="Clum A."/>
            <person name="Salamov A."/>
            <person name="Andreopoulos B."/>
            <person name="Cheng J.F."/>
            <person name="Woyke T."/>
            <person name="Pelin A."/>
            <person name="Henrissat B."/>
            <person name="Reynolds N.K."/>
            <person name="Benny G.L."/>
            <person name="Smith M.E."/>
            <person name="James T.Y."/>
            <person name="Grigoriev I.V."/>
        </authorList>
    </citation>
    <scope>NUCLEOTIDE SEQUENCE [LARGE SCALE GENOMIC DNA]</scope>
    <source>
        <strain evidence="11">Baker2002</strain>
    </source>
</reference>
<dbReference type="GO" id="GO:0006281">
    <property type="term" value="P:DNA repair"/>
    <property type="evidence" value="ECO:0007669"/>
    <property type="project" value="UniProtKB-KW"/>
</dbReference>
<dbReference type="InterPro" id="IPR043128">
    <property type="entry name" value="Rev_trsase/Diguanyl_cyclase"/>
</dbReference>
<keyword evidence="3" id="KW-0479">Metal-binding</keyword>
<dbReference type="InterPro" id="IPR043502">
    <property type="entry name" value="DNA/RNA_pol_sf"/>
</dbReference>
<dbReference type="PROSITE" id="PS50173">
    <property type="entry name" value="UMUC"/>
    <property type="match status" value="1"/>
</dbReference>
<keyword evidence="7" id="KW-0234">DNA repair</keyword>
<keyword evidence="4" id="KW-0227">DNA damage</keyword>
<dbReference type="PANTHER" id="PTHR45873">
    <property type="entry name" value="DNA POLYMERASE ETA"/>
    <property type="match status" value="1"/>
</dbReference>
<feature type="domain" description="UmuC" evidence="9">
    <location>
        <begin position="44"/>
        <end position="319"/>
    </location>
</feature>
<dbReference type="GO" id="GO:0035861">
    <property type="term" value="C:site of double-strand break"/>
    <property type="evidence" value="ECO:0007669"/>
    <property type="project" value="TreeGrafter"/>
</dbReference>
<dbReference type="Gene3D" id="3.30.1490.100">
    <property type="entry name" value="DNA polymerase, Y-family, little finger domain"/>
    <property type="match status" value="1"/>
</dbReference>
<evidence type="ECO:0000313" key="11">
    <source>
        <dbReference type="Proteomes" id="UP000268321"/>
    </source>
</evidence>
<sequence>MSVLKKDTSLQVLRHQCTQSAFTARQLRMLLSPAQAYLLPLAVIALIDMNAFFAQCEQVRLGKSLEDPVVCCQWRSLIAVSYAARKYGISRMETLSLALKKCPALVVGHAAVFRKGEAYWKYVDGLPDQALHKVCLDPYRRELRKVFRVLQTQCDAVEKASIDECYLDLGRLVYHKMVEFFPVLADLADNDRLPPIPAQLPEELRWSGTMYQSEDEKRAFDTALDNPTLDPAAMAQALGILLQDWDDVCQIVGSQFLHAIRAKIYEELSYTTSGGLATTKAVAKLAAGHVKPDHQTLVRSRAVHAFLSNFELTDVTSMGGMVGKDIVRRLQVPAGVESTSYIRKEFTLKQLKEEFPQDPALAVRVYEFCRGTHKQEFKRRSAMKSMMSRKNFIEKTPVKTVGDAYDWIKVFVGDLYGRLVELDHESMNLSLLQQEAGDRASIARPRTVAVQFTTSAWERQTRQTKFPVIRDLTRLRTALEAAYFRLLCQMLDTVGAKDAAIKDAAIKYADLRAEDPCLYQIPIATLANLSVTVNNFVKTTDASLIDTYGKGGVRVLEKESICQEFEQKPTVAVAEEHVDRNTVVSDASRPKAARRNSYVRQLFTDFEKEQLRPSEPAVPVKQRALSKEDKDYVKKMFEDYQHDAMVQRAVSKMRPAKDRAPAQNADSAEPQDAFLKELMRTQRCARCNTAVDDVFEHRDFHVALDLSARLNNEPGAQKRRRAEQSVLPF</sequence>
<evidence type="ECO:0000256" key="6">
    <source>
        <dbReference type="ARBA" id="ARBA00022833"/>
    </source>
</evidence>
<dbReference type="InterPro" id="IPR052230">
    <property type="entry name" value="DNA_polymerase_eta"/>
</dbReference>
<dbReference type="GO" id="GO:0003887">
    <property type="term" value="F:DNA-directed DNA polymerase activity"/>
    <property type="evidence" value="ECO:0007669"/>
    <property type="project" value="TreeGrafter"/>
</dbReference>
<keyword evidence="5" id="KW-0863">Zinc-finger</keyword>
<dbReference type="Pfam" id="PF00817">
    <property type="entry name" value="IMS"/>
    <property type="match status" value="1"/>
</dbReference>
<comment type="subcellular location">
    <subcellularLocation>
        <location evidence="1">Nucleus</location>
    </subcellularLocation>
</comment>
<dbReference type="AlphaFoldDB" id="A0A4V1J349"/>
<dbReference type="Gene3D" id="3.40.1170.60">
    <property type="match status" value="1"/>
</dbReference>
<dbReference type="SUPFAM" id="SSF56672">
    <property type="entry name" value="DNA/RNA polymerases"/>
    <property type="match status" value="1"/>
</dbReference>
<keyword evidence="2" id="KW-0808">Transferase</keyword>
<dbReference type="GO" id="GO:0070987">
    <property type="term" value="P:error-free translesion synthesis"/>
    <property type="evidence" value="ECO:0007669"/>
    <property type="project" value="UniProtKB-ARBA"/>
</dbReference>
<dbReference type="InterPro" id="IPR001126">
    <property type="entry name" value="UmuC"/>
</dbReference>
<dbReference type="GO" id="GO:0007064">
    <property type="term" value="P:mitotic sister chromatid cohesion"/>
    <property type="evidence" value="ECO:0007669"/>
    <property type="project" value="UniProtKB-ARBA"/>
</dbReference>
<evidence type="ECO:0000256" key="2">
    <source>
        <dbReference type="ARBA" id="ARBA00022679"/>
    </source>
</evidence>
<name>A0A4V1J349_9ASCO</name>
<evidence type="ECO:0000313" key="10">
    <source>
        <dbReference type="EMBL" id="RKP30819.1"/>
    </source>
</evidence>
<keyword evidence="8" id="KW-0539">Nucleus</keyword>
<evidence type="ECO:0000256" key="4">
    <source>
        <dbReference type="ARBA" id="ARBA00022763"/>
    </source>
</evidence>
<dbReference type="Gene3D" id="3.30.70.270">
    <property type="match status" value="1"/>
</dbReference>